<dbReference type="EMBL" id="VCKW01000008">
    <property type="protein sequence ID" value="TMR06848.1"/>
    <property type="molecule type" value="Genomic_DNA"/>
</dbReference>
<keyword evidence="2" id="KW-0597">Phosphoprotein</keyword>
<dbReference type="Proteomes" id="UP000309174">
    <property type="component" value="Unassembled WGS sequence"/>
</dbReference>
<dbReference type="InterPro" id="IPR009081">
    <property type="entry name" value="PP-bd_ACP"/>
</dbReference>
<dbReference type="SUPFAM" id="SSF47336">
    <property type="entry name" value="ACP-like"/>
    <property type="match status" value="1"/>
</dbReference>
<dbReference type="Gene3D" id="1.10.1200.10">
    <property type="entry name" value="ACP-like"/>
    <property type="match status" value="1"/>
</dbReference>
<dbReference type="InterPro" id="IPR020806">
    <property type="entry name" value="PKS_PP-bd"/>
</dbReference>
<dbReference type="SMART" id="SM00823">
    <property type="entry name" value="PKS_PP"/>
    <property type="match status" value="1"/>
</dbReference>
<dbReference type="GO" id="GO:0031177">
    <property type="term" value="F:phosphopantetheine binding"/>
    <property type="evidence" value="ECO:0007669"/>
    <property type="project" value="InterPro"/>
</dbReference>
<dbReference type="AlphaFoldDB" id="A0A5C4JJA7"/>
<organism evidence="4 5">
    <name type="scientific">Actinomadura soli</name>
    <dbReference type="NCBI Taxonomy" id="2508997"/>
    <lineage>
        <taxon>Bacteria</taxon>
        <taxon>Bacillati</taxon>
        <taxon>Actinomycetota</taxon>
        <taxon>Actinomycetes</taxon>
        <taxon>Streptosporangiales</taxon>
        <taxon>Thermomonosporaceae</taxon>
        <taxon>Actinomadura</taxon>
    </lineage>
</organism>
<dbReference type="PROSITE" id="PS50075">
    <property type="entry name" value="CARRIER"/>
    <property type="match status" value="1"/>
</dbReference>
<name>A0A5C4JJA7_9ACTN</name>
<comment type="caution">
    <text evidence="4">The sequence shown here is derived from an EMBL/GenBank/DDBJ whole genome shotgun (WGS) entry which is preliminary data.</text>
</comment>
<keyword evidence="5" id="KW-1185">Reference proteome</keyword>
<feature type="domain" description="Carrier" evidence="3">
    <location>
        <begin position="9"/>
        <end position="82"/>
    </location>
</feature>
<keyword evidence="1" id="KW-0596">Phosphopantetheine</keyword>
<accession>A0A5C4JJA7</accession>
<dbReference type="RefSeq" id="WP_138643465.1">
    <property type="nucleotide sequence ID" value="NZ_VCKW01000008.1"/>
</dbReference>
<evidence type="ECO:0000259" key="3">
    <source>
        <dbReference type="PROSITE" id="PS50075"/>
    </source>
</evidence>
<evidence type="ECO:0000256" key="1">
    <source>
        <dbReference type="ARBA" id="ARBA00022450"/>
    </source>
</evidence>
<protein>
    <submittedName>
        <fullName evidence="4">Acyl carrier protein</fullName>
    </submittedName>
</protein>
<dbReference type="Pfam" id="PF00550">
    <property type="entry name" value="PP-binding"/>
    <property type="match status" value="1"/>
</dbReference>
<evidence type="ECO:0000313" key="5">
    <source>
        <dbReference type="Proteomes" id="UP000309174"/>
    </source>
</evidence>
<sequence>MAEEKAGSALDADRLRTDVAKLLGEAPENIDSSANLLDHGLDSIRIMSLVERWREEGAEITPLELAEAPTLASWIEMIGRKTAAG</sequence>
<dbReference type="OrthoDB" id="2455700at2"/>
<reference evidence="4 5" key="1">
    <citation type="submission" date="2019-05" db="EMBL/GenBank/DDBJ databases">
        <title>Draft genome sequence of Actinomadura sp. 14C53.</title>
        <authorList>
            <person name="Saricaoglu S."/>
            <person name="Isik K."/>
        </authorList>
    </citation>
    <scope>NUCLEOTIDE SEQUENCE [LARGE SCALE GENOMIC DNA]</scope>
    <source>
        <strain evidence="4 5">14C53</strain>
    </source>
</reference>
<evidence type="ECO:0000256" key="2">
    <source>
        <dbReference type="ARBA" id="ARBA00022553"/>
    </source>
</evidence>
<proteinExistence type="predicted"/>
<gene>
    <name evidence="4" type="ORF">ETD83_02925</name>
</gene>
<evidence type="ECO:0000313" key="4">
    <source>
        <dbReference type="EMBL" id="TMR06848.1"/>
    </source>
</evidence>
<dbReference type="InterPro" id="IPR036736">
    <property type="entry name" value="ACP-like_sf"/>
</dbReference>